<name>A0A497ZM74_9RHOB</name>
<keyword evidence="1 4" id="KW-0808">Transferase</keyword>
<evidence type="ECO:0000256" key="1">
    <source>
        <dbReference type="ARBA" id="ARBA00022679"/>
    </source>
</evidence>
<dbReference type="CDD" id="cd04301">
    <property type="entry name" value="NAT_SF"/>
    <property type="match status" value="1"/>
</dbReference>
<comment type="caution">
    <text evidence="4">The sequence shown here is derived from an EMBL/GenBank/DDBJ whole genome shotgun (WGS) entry which is preliminary data.</text>
</comment>
<dbReference type="OrthoDB" id="281808at2"/>
<dbReference type="RefSeq" id="WP_010439674.1">
    <property type="nucleotide sequence ID" value="NZ_AEYW01000006.1"/>
</dbReference>
<dbReference type="EMBL" id="RCCT01000001">
    <property type="protein sequence ID" value="RLK10410.1"/>
    <property type="molecule type" value="Genomic_DNA"/>
</dbReference>
<evidence type="ECO:0000313" key="5">
    <source>
        <dbReference type="Proteomes" id="UP000271700"/>
    </source>
</evidence>
<dbReference type="PANTHER" id="PTHR43877:SF2">
    <property type="entry name" value="AMINOALKYLPHOSPHONATE N-ACETYLTRANSFERASE-RELATED"/>
    <property type="match status" value="1"/>
</dbReference>
<gene>
    <name evidence="4" type="ORF">CLV75_0380</name>
</gene>
<organism evidence="4 5">
    <name type="scientific">Ruegeria conchae</name>
    <dbReference type="NCBI Taxonomy" id="981384"/>
    <lineage>
        <taxon>Bacteria</taxon>
        <taxon>Pseudomonadati</taxon>
        <taxon>Pseudomonadota</taxon>
        <taxon>Alphaproteobacteria</taxon>
        <taxon>Rhodobacterales</taxon>
        <taxon>Roseobacteraceae</taxon>
        <taxon>Ruegeria</taxon>
    </lineage>
</organism>
<dbReference type="PROSITE" id="PS51186">
    <property type="entry name" value="GNAT"/>
    <property type="match status" value="1"/>
</dbReference>
<dbReference type="Pfam" id="PF13508">
    <property type="entry name" value="Acetyltransf_7"/>
    <property type="match status" value="1"/>
</dbReference>
<protein>
    <submittedName>
        <fullName evidence="4">N-acetylglutamate synthase-like GNAT family acetyltransferase</fullName>
    </submittedName>
</protein>
<dbReference type="PANTHER" id="PTHR43877">
    <property type="entry name" value="AMINOALKYLPHOSPHONATE N-ACETYLTRANSFERASE-RELATED-RELATED"/>
    <property type="match status" value="1"/>
</dbReference>
<sequence length="146" mass="15444">MTDLILRTAKSGDVNAIEICITSAYADAIRKIADMPDVASGIEGDIANRNVLVAEEGAQLLGVIIYGLKAGVMMVFNLAVVPQAQGRGLARKLLAAAEADALTAGLSVLCLRTHRLMGATRAMYTHLGWQEVEVTGNSVMMQKSVT</sequence>
<dbReference type="Gene3D" id="3.40.630.30">
    <property type="match status" value="1"/>
</dbReference>
<dbReference type="GO" id="GO:0016747">
    <property type="term" value="F:acyltransferase activity, transferring groups other than amino-acyl groups"/>
    <property type="evidence" value="ECO:0007669"/>
    <property type="project" value="InterPro"/>
</dbReference>
<dbReference type="InterPro" id="IPR050832">
    <property type="entry name" value="Bact_Acetyltransf"/>
</dbReference>
<feature type="domain" description="N-acetyltransferase" evidence="3">
    <location>
        <begin position="4"/>
        <end position="146"/>
    </location>
</feature>
<evidence type="ECO:0000256" key="2">
    <source>
        <dbReference type="ARBA" id="ARBA00023315"/>
    </source>
</evidence>
<proteinExistence type="predicted"/>
<dbReference type="InterPro" id="IPR000182">
    <property type="entry name" value="GNAT_dom"/>
</dbReference>
<accession>A0A497ZM74</accession>
<dbReference type="AlphaFoldDB" id="A0A497ZM74"/>
<evidence type="ECO:0000313" key="4">
    <source>
        <dbReference type="EMBL" id="RLK10410.1"/>
    </source>
</evidence>
<dbReference type="SUPFAM" id="SSF55729">
    <property type="entry name" value="Acyl-CoA N-acyltransferases (Nat)"/>
    <property type="match status" value="1"/>
</dbReference>
<keyword evidence="2" id="KW-0012">Acyltransferase</keyword>
<reference evidence="4 5" key="1">
    <citation type="submission" date="2018-10" db="EMBL/GenBank/DDBJ databases">
        <title>Genomic Encyclopedia of Archaeal and Bacterial Type Strains, Phase II (KMG-II): from individual species to whole genera.</title>
        <authorList>
            <person name="Goeker M."/>
        </authorList>
    </citation>
    <scope>NUCLEOTIDE SEQUENCE [LARGE SCALE GENOMIC DNA]</scope>
    <source>
        <strain evidence="4 5">DSM 29317</strain>
    </source>
</reference>
<dbReference type="Proteomes" id="UP000271700">
    <property type="component" value="Unassembled WGS sequence"/>
</dbReference>
<keyword evidence="5" id="KW-1185">Reference proteome</keyword>
<dbReference type="STRING" id="981384.GCA_000192475_03051"/>
<evidence type="ECO:0000259" key="3">
    <source>
        <dbReference type="PROSITE" id="PS51186"/>
    </source>
</evidence>
<dbReference type="InterPro" id="IPR016181">
    <property type="entry name" value="Acyl_CoA_acyltransferase"/>
</dbReference>